<evidence type="ECO:0000313" key="2">
    <source>
        <dbReference type="Proteomes" id="UP000193811"/>
    </source>
</evidence>
<comment type="caution">
    <text evidence="1">The sequence shown here is derived from an EMBL/GenBank/DDBJ whole genome shotgun (WGS) entry which is preliminary data.</text>
</comment>
<accession>A0ABX3UZV8</accession>
<dbReference type="EMBL" id="LQOP01000042">
    <property type="protein sequence ID" value="ORV19665.1"/>
    <property type="molecule type" value="Genomic_DNA"/>
</dbReference>
<dbReference type="Proteomes" id="UP000193811">
    <property type="component" value="Unassembled WGS sequence"/>
</dbReference>
<sequence length="194" mass="22455">MSTSDMDPTKIASRQPRSIEIGVQLPPQTQLGKHLLEQSRRPCFLTLDIGIEPRTAESIYTPNEILRRRVRVRRIHFAALTIGRRVRELCIPVCPSARLQQDGFPHFLFRWPRVPRRLNTQVPTKEIDSHLTAHIAVTANPVIGQRNQTESTRQSYRRRFGPQLGSRFRVPFTQTALTIKLMLRRKMTFSLTAH</sequence>
<evidence type="ECO:0000313" key="1">
    <source>
        <dbReference type="EMBL" id="ORV19665.1"/>
    </source>
</evidence>
<organism evidence="1 2">
    <name type="scientific">Mycolicibacterium conceptionense</name>
    <dbReference type="NCBI Taxonomy" id="451644"/>
    <lineage>
        <taxon>Bacteria</taxon>
        <taxon>Bacillati</taxon>
        <taxon>Actinomycetota</taxon>
        <taxon>Actinomycetes</taxon>
        <taxon>Mycobacteriales</taxon>
        <taxon>Mycobacteriaceae</taxon>
        <taxon>Mycolicibacterium</taxon>
    </lineage>
</organism>
<keyword evidence="2" id="KW-1185">Reference proteome</keyword>
<reference evidence="1 2" key="1">
    <citation type="submission" date="2016-01" db="EMBL/GenBank/DDBJ databases">
        <title>The new phylogeny of the genus Mycobacterium.</title>
        <authorList>
            <person name="Tarcisio F."/>
            <person name="Conor M."/>
            <person name="Antonella G."/>
            <person name="Elisabetta G."/>
            <person name="Giulia F.S."/>
            <person name="Sara T."/>
            <person name="Anna F."/>
            <person name="Clotilde B."/>
            <person name="Roberto B."/>
            <person name="Veronica D.S."/>
            <person name="Fabio R."/>
            <person name="Monica P."/>
            <person name="Olivier J."/>
            <person name="Enrico T."/>
            <person name="Nicola S."/>
        </authorList>
    </citation>
    <scope>NUCLEOTIDE SEQUENCE [LARGE SCALE GENOMIC DNA]</scope>
    <source>
        <strain evidence="1 2">CCUG 50187</strain>
    </source>
</reference>
<name>A0ABX3UZV8_9MYCO</name>
<proteinExistence type="predicted"/>
<protein>
    <submittedName>
        <fullName evidence="1">Uncharacterized protein</fullName>
    </submittedName>
</protein>
<gene>
    <name evidence="1" type="ORF">AWB98_02525</name>
</gene>